<name>A0A2T2P6Q4_CORCC</name>
<evidence type="ECO:0000313" key="1">
    <source>
        <dbReference type="EMBL" id="PSN73273.1"/>
    </source>
</evidence>
<sequence>MDPRRARSASCCLESGGGLAGWLAGASASTRVGGSPGWWVVCGAVWSVDDCAHCCATGGGGGGGGGGGDGRDSLIWGLAPAYLRPLVRPSARVTGVDVADIGEGRESRGPPLLPPSLPSFGLRVRYAVLYGVAMCCVVWCAVRACVCACVRYGAVQCNVPSRTFARAFVALGRSNGNSHAAWLACLLACMHALYRHSACISINWMSNHIGAKAPSHVQSAFSSCDPIAILS</sequence>
<gene>
    <name evidence="1" type="ORF">BS50DRAFT_184227</name>
</gene>
<keyword evidence="2" id="KW-1185">Reference proteome</keyword>
<reference evidence="1 2" key="1">
    <citation type="journal article" date="2018" name="Front. Microbiol.">
        <title>Genome-Wide Analysis of Corynespora cassiicola Leaf Fall Disease Putative Effectors.</title>
        <authorList>
            <person name="Lopez D."/>
            <person name="Ribeiro S."/>
            <person name="Label P."/>
            <person name="Fumanal B."/>
            <person name="Venisse J.S."/>
            <person name="Kohler A."/>
            <person name="de Oliveira R.R."/>
            <person name="Labutti K."/>
            <person name="Lipzen A."/>
            <person name="Lail K."/>
            <person name="Bauer D."/>
            <person name="Ohm R.A."/>
            <person name="Barry K.W."/>
            <person name="Spatafora J."/>
            <person name="Grigoriev I.V."/>
            <person name="Martin F.M."/>
            <person name="Pujade-Renaud V."/>
        </authorList>
    </citation>
    <scope>NUCLEOTIDE SEQUENCE [LARGE SCALE GENOMIC DNA]</scope>
    <source>
        <strain evidence="1 2">Philippines</strain>
    </source>
</reference>
<accession>A0A2T2P6Q4</accession>
<evidence type="ECO:0000313" key="2">
    <source>
        <dbReference type="Proteomes" id="UP000240883"/>
    </source>
</evidence>
<protein>
    <submittedName>
        <fullName evidence="1">Uncharacterized protein</fullName>
    </submittedName>
</protein>
<dbReference type="AlphaFoldDB" id="A0A2T2P6Q4"/>
<organism evidence="1 2">
    <name type="scientific">Corynespora cassiicola Philippines</name>
    <dbReference type="NCBI Taxonomy" id="1448308"/>
    <lineage>
        <taxon>Eukaryota</taxon>
        <taxon>Fungi</taxon>
        <taxon>Dikarya</taxon>
        <taxon>Ascomycota</taxon>
        <taxon>Pezizomycotina</taxon>
        <taxon>Dothideomycetes</taxon>
        <taxon>Pleosporomycetidae</taxon>
        <taxon>Pleosporales</taxon>
        <taxon>Corynesporascaceae</taxon>
        <taxon>Corynespora</taxon>
    </lineage>
</organism>
<dbReference type="Proteomes" id="UP000240883">
    <property type="component" value="Unassembled WGS sequence"/>
</dbReference>
<dbReference type="EMBL" id="KZ678129">
    <property type="protein sequence ID" value="PSN73273.1"/>
    <property type="molecule type" value="Genomic_DNA"/>
</dbReference>
<proteinExistence type="predicted"/>